<accession>A0A9X2FDC2</accession>
<feature type="transmembrane region" description="Helical" evidence="6">
    <location>
        <begin position="24"/>
        <end position="44"/>
    </location>
</feature>
<evidence type="ECO:0000256" key="6">
    <source>
        <dbReference type="SAM" id="Phobius"/>
    </source>
</evidence>
<keyword evidence="3 6" id="KW-0812">Transmembrane</keyword>
<evidence type="ECO:0000313" key="9">
    <source>
        <dbReference type="EMBL" id="MCO6046509.1"/>
    </source>
</evidence>
<feature type="transmembrane region" description="Helical" evidence="6">
    <location>
        <begin position="308"/>
        <end position="333"/>
    </location>
</feature>
<proteinExistence type="predicted"/>
<dbReference type="Pfam" id="PF02687">
    <property type="entry name" value="FtsX"/>
    <property type="match status" value="1"/>
</dbReference>
<evidence type="ECO:0000256" key="4">
    <source>
        <dbReference type="ARBA" id="ARBA00022989"/>
    </source>
</evidence>
<feature type="transmembrane region" description="Helical" evidence="6">
    <location>
        <begin position="262"/>
        <end position="287"/>
    </location>
</feature>
<organism evidence="9 10">
    <name type="scientific">Aeoliella straminimaris</name>
    <dbReference type="NCBI Taxonomy" id="2954799"/>
    <lineage>
        <taxon>Bacteria</taxon>
        <taxon>Pseudomonadati</taxon>
        <taxon>Planctomycetota</taxon>
        <taxon>Planctomycetia</taxon>
        <taxon>Pirellulales</taxon>
        <taxon>Lacipirellulaceae</taxon>
        <taxon>Aeoliella</taxon>
    </lineage>
</organism>
<evidence type="ECO:0000256" key="1">
    <source>
        <dbReference type="ARBA" id="ARBA00004651"/>
    </source>
</evidence>
<dbReference type="InterPro" id="IPR025857">
    <property type="entry name" value="MacB_PCD"/>
</dbReference>
<keyword evidence="4 6" id="KW-1133">Transmembrane helix</keyword>
<keyword evidence="10" id="KW-1185">Reference proteome</keyword>
<gene>
    <name evidence="9" type="ORF">NG895_21630</name>
</gene>
<keyword evidence="5 6" id="KW-0472">Membrane</keyword>
<dbReference type="InterPro" id="IPR051125">
    <property type="entry name" value="ABC-4/HrtB_transporter"/>
</dbReference>
<comment type="subcellular location">
    <subcellularLocation>
        <location evidence="1">Cell membrane</location>
        <topology evidence="1">Multi-pass membrane protein</topology>
    </subcellularLocation>
</comment>
<feature type="domain" description="ABC3 transporter permease C-terminal" evidence="7">
    <location>
        <begin position="266"/>
        <end position="381"/>
    </location>
</feature>
<dbReference type="Proteomes" id="UP001155241">
    <property type="component" value="Unassembled WGS sequence"/>
</dbReference>
<evidence type="ECO:0000313" key="10">
    <source>
        <dbReference type="Proteomes" id="UP001155241"/>
    </source>
</evidence>
<dbReference type="RefSeq" id="WP_252854621.1">
    <property type="nucleotide sequence ID" value="NZ_JAMXLR010000073.1"/>
</dbReference>
<evidence type="ECO:0000259" key="8">
    <source>
        <dbReference type="Pfam" id="PF12704"/>
    </source>
</evidence>
<dbReference type="Pfam" id="PF12704">
    <property type="entry name" value="MacB_PCD"/>
    <property type="match status" value="1"/>
</dbReference>
<dbReference type="GO" id="GO:0005886">
    <property type="term" value="C:plasma membrane"/>
    <property type="evidence" value="ECO:0007669"/>
    <property type="project" value="UniProtKB-SubCell"/>
</dbReference>
<evidence type="ECO:0000256" key="3">
    <source>
        <dbReference type="ARBA" id="ARBA00022692"/>
    </source>
</evidence>
<dbReference type="EMBL" id="JAMXLR010000073">
    <property type="protein sequence ID" value="MCO6046509.1"/>
    <property type="molecule type" value="Genomic_DNA"/>
</dbReference>
<evidence type="ECO:0000259" key="7">
    <source>
        <dbReference type="Pfam" id="PF02687"/>
    </source>
</evidence>
<feature type="transmembrane region" description="Helical" evidence="6">
    <location>
        <begin position="353"/>
        <end position="371"/>
    </location>
</feature>
<dbReference type="InterPro" id="IPR003838">
    <property type="entry name" value="ABC3_permease_C"/>
</dbReference>
<dbReference type="AlphaFoldDB" id="A0A9X2FDC2"/>
<evidence type="ECO:0000256" key="5">
    <source>
        <dbReference type="ARBA" id="ARBA00023136"/>
    </source>
</evidence>
<keyword evidence="2" id="KW-1003">Cell membrane</keyword>
<name>A0A9X2FDC2_9BACT</name>
<protein>
    <submittedName>
        <fullName evidence="9">ABC transporter permease</fullName>
    </submittedName>
</protein>
<dbReference type="PANTHER" id="PTHR43738:SF3">
    <property type="entry name" value="ABC TRANSPORTER PERMEASE"/>
    <property type="match status" value="1"/>
</dbReference>
<sequence>MLGKRLLPWDYGVRNLFRRPTRSALTFGGLTIVVLLVLVVVGFIRGLEKSLTATGSPDVVLVYSLSSAADIENSSIPGRTAALLSASVDGIRRTHGVECTSPELYLGTRVATASLEQPGMGVVRGVTTSAPLVRDRVQLVEGSWPESGQVMVGRLAHSKLGASEKDLVVGQQVEFDGKTWTISGRFTAAGSAFESEIWAPLADLQTTLKRQDLSLVAAKMDSPDRVADVDIFCRERVDLELKAVAESAYYASLQKHYKPVRMLGWVVVALVAGSGVFAGLNTMYGAVAGRIRELATLQAIGYRRRAILLTLVQEATLLACAGALAACVIGLLLVDGLAVRFTMGAFMLRVDSVGIAVACGVAALLGVAGALPPAAKAMRLPVVEAIKAI</sequence>
<feature type="domain" description="MacB-like periplasmic core" evidence="8">
    <location>
        <begin position="23"/>
        <end position="229"/>
    </location>
</feature>
<dbReference type="PANTHER" id="PTHR43738">
    <property type="entry name" value="ABC TRANSPORTER, MEMBRANE PROTEIN"/>
    <property type="match status" value="1"/>
</dbReference>
<reference evidence="9" key="1">
    <citation type="submission" date="2022-06" db="EMBL/GenBank/DDBJ databases">
        <title>Aeoliella straminimaris, a novel planctomycete from sediments.</title>
        <authorList>
            <person name="Vitorino I.R."/>
            <person name="Lage O.M."/>
        </authorList>
    </citation>
    <scope>NUCLEOTIDE SEQUENCE</scope>
    <source>
        <strain evidence="9">ICT_H6.2</strain>
    </source>
</reference>
<evidence type="ECO:0000256" key="2">
    <source>
        <dbReference type="ARBA" id="ARBA00022475"/>
    </source>
</evidence>
<comment type="caution">
    <text evidence="9">The sequence shown here is derived from an EMBL/GenBank/DDBJ whole genome shotgun (WGS) entry which is preliminary data.</text>
</comment>